<dbReference type="RefSeq" id="WP_153863906.1">
    <property type="nucleotide sequence ID" value="NZ_WJQS01000009.1"/>
</dbReference>
<dbReference type="AlphaFoldDB" id="A0A6I2H0P7"/>
<organism evidence="7 8">
    <name type="scientific">Fundicoccus ignavus</name>
    <dbReference type="NCBI Taxonomy" id="2664442"/>
    <lineage>
        <taxon>Bacteria</taxon>
        <taxon>Bacillati</taxon>
        <taxon>Bacillota</taxon>
        <taxon>Bacilli</taxon>
        <taxon>Lactobacillales</taxon>
        <taxon>Aerococcaceae</taxon>
        <taxon>Fundicoccus</taxon>
    </lineage>
</organism>
<keyword evidence="4" id="KW-0732">Signal</keyword>
<dbReference type="PANTHER" id="PTHR30290">
    <property type="entry name" value="PERIPLASMIC BINDING COMPONENT OF ABC TRANSPORTER"/>
    <property type="match status" value="1"/>
</dbReference>
<evidence type="ECO:0000256" key="4">
    <source>
        <dbReference type="ARBA" id="ARBA00022729"/>
    </source>
</evidence>
<evidence type="ECO:0000256" key="3">
    <source>
        <dbReference type="ARBA" id="ARBA00022448"/>
    </source>
</evidence>
<evidence type="ECO:0000256" key="2">
    <source>
        <dbReference type="ARBA" id="ARBA00005695"/>
    </source>
</evidence>
<dbReference type="Gene3D" id="3.10.105.10">
    <property type="entry name" value="Dipeptide-binding Protein, Domain 3"/>
    <property type="match status" value="1"/>
</dbReference>
<evidence type="ECO:0000259" key="6">
    <source>
        <dbReference type="Pfam" id="PF00496"/>
    </source>
</evidence>
<dbReference type="GO" id="GO:0043190">
    <property type="term" value="C:ATP-binding cassette (ABC) transporter complex"/>
    <property type="evidence" value="ECO:0007669"/>
    <property type="project" value="InterPro"/>
</dbReference>
<comment type="similarity">
    <text evidence="2">Belongs to the bacterial solute-binding protein 5 family.</text>
</comment>
<dbReference type="Pfam" id="PF00496">
    <property type="entry name" value="SBP_bac_5"/>
    <property type="match status" value="1"/>
</dbReference>
<dbReference type="Proteomes" id="UP000430975">
    <property type="component" value="Unassembled WGS sequence"/>
</dbReference>
<comment type="caution">
    <text evidence="7">The sequence shown here is derived from an EMBL/GenBank/DDBJ whole genome shotgun (WGS) entry which is preliminary data.</text>
</comment>
<keyword evidence="5" id="KW-0571">Peptide transport</keyword>
<dbReference type="SUPFAM" id="SSF53850">
    <property type="entry name" value="Periplasmic binding protein-like II"/>
    <property type="match status" value="1"/>
</dbReference>
<dbReference type="EMBL" id="WJQS01000009">
    <property type="protein sequence ID" value="MRI86193.1"/>
    <property type="molecule type" value="Genomic_DNA"/>
</dbReference>
<protein>
    <submittedName>
        <fullName evidence="7">Peptide ABC transporter substrate-binding protein</fullName>
    </submittedName>
</protein>
<name>A0A6I2H0P7_9LACT</name>
<evidence type="ECO:0000313" key="7">
    <source>
        <dbReference type="EMBL" id="MRI86193.1"/>
    </source>
</evidence>
<dbReference type="InterPro" id="IPR030678">
    <property type="entry name" value="Peptide/Ni-bd"/>
</dbReference>
<keyword evidence="8" id="KW-1185">Reference proteome</keyword>
<comment type="subcellular location">
    <subcellularLocation>
        <location evidence="1">Cell envelope</location>
    </subcellularLocation>
</comment>
<dbReference type="Gene3D" id="3.90.76.10">
    <property type="entry name" value="Dipeptide-binding Protein, Domain 1"/>
    <property type="match status" value="1"/>
</dbReference>
<keyword evidence="3" id="KW-0813">Transport</keyword>
<gene>
    <name evidence="7" type="ORF">GIY09_10085</name>
</gene>
<dbReference type="PANTHER" id="PTHR30290:SF79">
    <property type="entry name" value="DIPEPTIDE-BINDING PROTEIN DPPE"/>
    <property type="match status" value="1"/>
</dbReference>
<proteinExistence type="inferred from homology"/>
<reference evidence="7 8" key="1">
    <citation type="submission" date="2019-11" db="EMBL/GenBank/DDBJ databases">
        <title>Characterisation of Fundicoccus ignavus gen. nov. sp. nov., a novel genus of the family Aerococcaceae isolated from bulk tank milk.</title>
        <authorList>
            <person name="Siebert A."/>
            <person name="Huptas C."/>
            <person name="Wenning M."/>
            <person name="Scherer S."/>
            <person name="Doll E.V."/>
        </authorList>
    </citation>
    <scope>NUCLEOTIDE SEQUENCE [LARGE SCALE GENOMIC DNA]</scope>
    <source>
        <strain evidence="7 8">WS4759</strain>
    </source>
</reference>
<dbReference type="GO" id="GO:0030288">
    <property type="term" value="C:outer membrane-bounded periplasmic space"/>
    <property type="evidence" value="ECO:0007669"/>
    <property type="project" value="UniProtKB-ARBA"/>
</dbReference>
<dbReference type="Gene3D" id="3.40.190.10">
    <property type="entry name" value="Periplasmic binding protein-like II"/>
    <property type="match status" value="1"/>
</dbReference>
<evidence type="ECO:0000256" key="1">
    <source>
        <dbReference type="ARBA" id="ARBA00004196"/>
    </source>
</evidence>
<dbReference type="InterPro" id="IPR039424">
    <property type="entry name" value="SBP_5"/>
</dbReference>
<dbReference type="FunFam" id="3.90.76.10:FF:000001">
    <property type="entry name" value="Oligopeptide ABC transporter substrate-binding protein"/>
    <property type="match status" value="1"/>
</dbReference>
<dbReference type="GO" id="GO:0015833">
    <property type="term" value="P:peptide transport"/>
    <property type="evidence" value="ECO:0007669"/>
    <property type="project" value="UniProtKB-KW"/>
</dbReference>
<evidence type="ECO:0000313" key="8">
    <source>
        <dbReference type="Proteomes" id="UP000430975"/>
    </source>
</evidence>
<accession>A0A6I2H0P7</accession>
<dbReference type="FunFam" id="3.10.105.10:FF:000001">
    <property type="entry name" value="Oligopeptide ABC transporter, oligopeptide-binding protein"/>
    <property type="match status" value="1"/>
</dbReference>
<keyword evidence="5" id="KW-0653">Protein transport</keyword>
<dbReference type="GO" id="GO:1904680">
    <property type="term" value="F:peptide transmembrane transporter activity"/>
    <property type="evidence" value="ECO:0007669"/>
    <property type="project" value="TreeGrafter"/>
</dbReference>
<dbReference type="PIRSF" id="PIRSF002741">
    <property type="entry name" value="MppA"/>
    <property type="match status" value="1"/>
</dbReference>
<dbReference type="InterPro" id="IPR000914">
    <property type="entry name" value="SBP_5_dom"/>
</dbReference>
<sequence length="538" mass="60033">MKKNFIYKLSTFFMALIVSLGALLPQIAVSAQENILNLAIGSEPPTIDPAIATDTTSGAIIDNVFEGLTDTTPEGEVIPALAESWDMSEDGLVYTFYLREGTLWSNGDEVVAGDFEYGWKRALNPETLSQRAEFLYVIEGAQAYNLGEGSADDVAVKALDDYTLEVTLVSPTAYFTELLGMYTFLPVHQSVVESNPDWAVGLTDDYITNGPFLLTEWVHQSHYVLTKNDQYWDKDNVAIDEVHVQIIESQATQSNEYLSGSLDYLGSPYGEVALGMIDEFADQGILQTQPISAIYWYVINTTDPTMANVNIRKALALAVDRQNIVDNITKGGQVPALGYVPNVIPGFEEDRGYFEDADYDTAREYLAIGLEELGMSDPSELTINISINTSEAHSVIAQDIQEKWARELGINANIDNTEWQVYLDRLDTKDYQVGRIGWTGKYNDATTYLDNYKTADAGNNDTGWESEEYKALLDQAMFELDVDARLDLLRQAEAVMIEDMPVIPLYYYSNAFVQNEKLHGMDYDGVGRINLKDAYFAE</sequence>
<evidence type="ECO:0000256" key="5">
    <source>
        <dbReference type="ARBA" id="ARBA00022856"/>
    </source>
</evidence>
<feature type="domain" description="Solute-binding protein family 5" evidence="6">
    <location>
        <begin position="76"/>
        <end position="458"/>
    </location>
</feature>
<dbReference type="CDD" id="cd08504">
    <property type="entry name" value="PBP2_OppA"/>
    <property type="match status" value="1"/>
</dbReference>